<protein>
    <submittedName>
        <fullName evidence="5">Galactonate dehydratase</fullName>
    </submittedName>
</protein>
<dbReference type="Proteomes" id="UP000037773">
    <property type="component" value="Unassembled WGS sequence"/>
</dbReference>
<evidence type="ECO:0000256" key="2">
    <source>
        <dbReference type="ARBA" id="ARBA00022842"/>
    </source>
</evidence>
<dbReference type="InterPro" id="IPR029065">
    <property type="entry name" value="Enolase_C-like"/>
</dbReference>
<feature type="domain" description="Mandelate racemase/muconate lactonizing enzyme C-terminal" evidence="4">
    <location>
        <begin position="125"/>
        <end position="230"/>
    </location>
</feature>
<dbReference type="SMART" id="SM00922">
    <property type="entry name" value="MR_MLE"/>
    <property type="match status" value="1"/>
</dbReference>
<dbReference type="GO" id="GO:0008869">
    <property type="term" value="F:galactonate dehydratase activity"/>
    <property type="evidence" value="ECO:0007669"/>
    <property type="project" value="InterPro"/>
</dbReference>
<dbReference type="InterPro" id="IPR013341">
    <property type="entry name" value="Mandelate_racemase_N_dom"/>
</dbReference>
<evidence type="ECO:0000259" key="4">
    <source>
        <dbReference type="SMART" id="SM00922"/>
    </source>
</evidence>
<gene>
    <name evidence="5" type="ORF">ADK41_14880</name>
</gene>
<proteinExistence type="predicted"/>
<dbReference type="Pfam" id="PF02746">
    <property type="entry name" value="MR_MLE_N"/>
    <property type="match status" value="1"/>
</dbReference>
<dbReference type="PANTHER" id="PTHR48080:SF2">
    <property type="entry name" value="D-GALACTONATE DEHYDRATASE"/>
    <property type="match status" value="1"/>
</dbReference>
<dbReference type="Gene3D" id="3.20.20.120">
    <property type="entry name" value="Enolase-like C-terminal domain"/>
    <property type="match status" value="1"/>
</dbReference>
<dbReference type="SUPFAM" id="SSF51604">
    <property type="entry name" value="Enolase C-terminal domain-like"/>
    <property type="match status" value="1"/>
</dbReference>
<evidence type="ECO:0000256" key="3">
    <source>
        <dbReference type="ARBA" id="ARBA00023239"/>
    </source>
</evidence>
<organism evidence="5 6">
    <name type="scientific">Streptomyces caelestis</name>
    <dbReference type="NCBI Taxonomy" id="36816"/>
    <lineage>
        <taxon>Bacteria</taxon>
        <taxon>Bacillati</taxon>
        <taxon>Actinomycetota</taxon>
        <taxon>Actinomycetes</taxon>
        <taxon>Kitasatosporales</taxon>
        <taxon>Streptomycetaceae</taxon>
        <taxon>Streptomyces</taxon>
    </lineage>
</organism>
<dbReference type="InterPro" id="IPR034593">
    <property type="entry name" value="DgoD-like"/>
</dbReference>
<dbReference type="GO" id="GO:0046872">
    <property type="term" value="F:metal ion binding"/>
    <property type="evidence" value="ECO:0007669"/>
    <property type="project" value="UniProtKB-KW"/>
</dbReference>
<evidence type="ECO:0000313" key="6">
    <source>
        <dbReference type="Proteomes" id="UP000037773"/>
    </source>
</evidence>
<sequence>MIITRVETFAVPPRWLMCRVETDQGIVGWGEPVVEGRAATVRTAVHELAELLVGRDPMRIEDHWQVMTKGSFYRGGPVLSSAVAGLDQALWDIAGKALGVPAHVLLGGPVRDRVRAYSWVGGDEPADVADAVAAQVEAGFSAVKMNACGRMNRLATTREIDGMVDRAAAVREVLGPDRDFAVDFHGRFTVANARKVLPHLAPFNPLFAEEAVLPEYTSRLGELVTGSPVPIATGERLYSRTDVLPALQAGVAVLQPDLSHAGGISEVRRIAVLAETFDVLLAPHCPLGPVSLAASLQIAFSTPNFLIQEQSIGIHYNHGAEVLDYVVDPAVFRFHDGCFLRPTAPGLGIEVDEKAVRAADGSRADWRSPLWRHSDGSFAEW</sequence>
<comment type="caution">
    <text evidence="5">The sequence shown here is derived from an EMBL/GenBank/DDBJ whole genome shotgun (WGS) entry which is preliminary data.</text>
</comment>
<dbReference type="OrthoDB" id="9802699at2"/>
<name>A0A0M8QQP5_9ACTN</name>
<dbReference type="SFLD" id="SFLDS00001">
    <property type="entry name" value="Enolase"/>
    <property type="match status" value="1"/>
</dbReference>
<dbReference type="InterPro" id="IPR013342">
    <property type="entry name" value="Mandelate_racemase_C"/>
</dbReference>
<dbReference type="EMBL" id="LGCN01000154">
    <property type="protein sequence ID" value="KOT39152.1"/>
    <property type="molecule type" value="Genomic_DNA"/>
</dbReference>
<dbReference type="PATRIC" id="fig|36816.3.peg.3215"/>
<dbReference type="SUPFAM" id="SSF54826">
    <property type="entry name" value="Enolase N-terminal domain-like"/>
    <property type="match status" value="1"/>
</dbReference>
<dbReference type="SFLD" id="SFLDF00003">
    <property type="entry name" value="D-galactonate_dehydratase"/>
    <property type="match status" value="1"/>
</dbReference>
<keyword evidence="3" id="KW-0456">Lyase</keyword>
<dbReference type="InterPro" id="IPR023592">
    <property type="entry name" value="Galactonate_deHydtase"/>
</dbReference>
<dbReference type="Gene3D" id="3.30.390.10">
    <property type="entry name" value="Enolase-like, N-terminal domain"/>
    <property type="match status" value="1"/>
</dbReference>
<dbReference type="GO" id="GO:0034194">
    <property type="term" value="P:D-galactonate catabolic process"/>
    <property type="evidence" value="ECO:0007669"/>
    <property type="project" value="InterPro"/>
</dbReference>
<dbReference type="AlphaFoldDB" id="A0A0M8QQP5"/>
<evidence type="ECO:0000313" key="5">
    <source>
        <dbReference type="EMBL" id="KOT39152.1"/>
    </source>
</evidence>
<dbReference type="RefSeq" id="WP_030826692.1">
    <property type="nucleotide sequence ID" value="NZ_JBFBKA010000036.1"/>
</dbReference>
<evidence type="ECO:0000256" key="1">
    <source>
        <dbReference type="ARBA" id="ARBA00022723"/>
    </source>
</evidence>
<accession>A0A0M8QQP5</accession>
<keyword evidence="2" id="KW-0460">Magnesium</keyword>
<keyword evidence="6" id="KW-1185">Reference proteome</keyword>
<dbReference type="InterPro" id="IPR036849">
    <property type="entry name" value="Enolase-like_C_sf"/>
</dbReference>
<dbReference type="SFLD" id="SFLDG00179">
    <property type="entry name" value="mandelate_racemase"/>
    <property type="match status" value="1"/>
</dbReference>
<dbReference type="InterPro" id="IPR029017">
    <property type="entry name" value="Enolase-like_N"/>
</dbReference>
<dbReference type="PANTHER" id="PTHR48080">
    <property type="entry name" value="D-GALACTONATE DEHYDRATASE-RELATED"/>
    <property type="match status" value="1"/>
</dbReference>
<dbReference type="NCBIfam" id="NF010624">
    <property type="entry name" value="PRK14017.1"/>
    <property type="match status" value="1"/>
</dbReference>
<keyword evidence="1" id="KW-0479">Metal-binding</keyword>
<dbReference type="Pfam" id="PF13378">
    <property type="entry name" value="MR_MLE_C"/>
    <property type="match status" value="1"/>
</dbReference>
<reference evidence="5 6" key="1">
    <citation type="submission" date="2015-07" db="EMBL/GenBank/DDBJ databases">
        <authorList>
            <person name="Noorani M."/>
        </authorList>
    </citation>
    <scope>NUCLEOTIDE SEQUENCE [LARGE SCALE GENOMIC DNA]</scope>
    <source>
        <strain evidence="5 6">NRRL B-24567</strain>
    </source>
</reference>